<dbReference type="InterPro" id="IPR046342">
    <property type="entry name" value="CBS_dom_sf"/>
</dbReference>
<evidence type="ECO:0000259" key="1">
    <source>
        <dbReference type="Pfam" id="PF00571"/>
    </source>
</evidence>
<gene>
    <name evidence="2" type="ORF">BN990_03135</name>
</gene>
<keyword evidence="3" id="KW-1185">Reference proteome</keyword>
<reference evidence="3" key="2">
    <citation type="submission" date="2014-05" db="EMBL/GenBank/DDBJ databases">
        <title>Draft genome sequence of Virgibacillus massiliensis Vm-5.</title>
        <authorList>
            <person name="Khelaifia S."/>
            <person name="Croce O."/>
            <person name="Lagier J.C."/>
            <person name="Raoult D."/>
        </authorList>
    </citation>
    <scope>NUCLEOTIDE SEQUENCE [LARGE SCALE GENOMIC DNA]</scope>
    <source>
        <strain evidence="3">Vm-5</strain>
    </source>
</reference>
<name>A0A024QE65_9BACI</name>
<feature type="domain" description="CBS" evidence="1">
    <location>
        <begin position="180"/>
        <end position="230"/>
    </location>
</feature>
<evidence type="ECO:0000313" key="3">
    <source>
        <dbReference type="Proteomes" id="UP000028875"/>
    </source>
</evidence>
<dbReference type="Gene3D" id="3.10.580.10">
    <property type="entry name" value="CBS-domain"/>
    <property type="match status" value="1"/>
</dbReference>
<dbReference type="STRING" id="1462526.BN990_03135"/>
<dbReference type="SUPFAM" id="SSF54631">
    <property type="entry name" value="CBS-domain pair"/>
    <property type="match status" value="1"/>
</dbReference>
<accession>A0A024QE65</accession>
<comment type="caution">
    <text evidence="2">The sequence shown here is derived from an EMBL/GenBank/DDBJ whole genome shotgun (WGS) entry which is preliminary data.</text>
</comment>
<dbReference type="AlphaFoldDB" id="A0A024QE65"/>
<dbReference type="OrthoDB" id="49104at2"/>
<protein>
    <submittedName>
        <fullName evidence="2">CBS domain protein</fullName>
    </submittedName>
</protein>
<dbReference type="RefSeq" id="WP_038245703.1">
    <property type="nucleotide sequence ID" value="NZ_BNER01000006.1"/>
</dbReference>
<evidence type="ECO:0000313" key="2">
    <source>
        <dbReference type="EMBL" id="CDQ40804.1"/>
    </source>
</evidence>
<dbReference type="eggNOG" id="COG0517">
    <property type="taxonomic scope" value="Bacteria"/>
</dbReference>
<dbReference type="InterPro" id="IPR000644">
    <property type="entry name" value="CBS_dom"/>
</dbReference>
<organism evidence="2 3">
    <name type="scientific">Virgibacillus massiliensis</name>
    <dbReference type="NCBI Taxonomy" id="1462526"/>
    <lineage>
        <taxon>Bacteria</taxon>
        <taxon>Bacillati</taxon>
        <taxon>Bacillota</taxon>
        <taxon>Bacilli</taxon>
        <taxon>Bacillales</taxon>
        <taxon>Bacillaceae</taxon>
        <taxon>Virgibacillus</taxon>
    </lineage>
</organism>
<dbReference type="Pfam" id="PF00571">
    <property type="entry name" value="CBS"/>
    <property type="match status" value="1"/>
</dbReference>
<sequence>MYQNSERFLTAFNRIEKMLRALLIHKKDVGFSKAVKILRNSNALVREYSDDLLEFAELRNAIVHNKLDMTHAIAEPHDAIVERIEEIEIELNEPKRVTPLFSRQVLCYQSNDPLNQLLTIIHEKQLSKFPIYQGDTYKGLLTQKGITNWLASKKQEESFAKSSCQLEEILPFEKQDNSRFIHHGMTIYEAIEIFKEHTSKGRRLEALLITKNGKPSKQLLGMITAWDILEIS</sequence>
<dbReference type="Proteomes" id="UP000028875">
    <property type="component" value="Unassembled WGS sequence"/>
</dbReference>
<proteinExistence type="predicted"/>
<reference evidence="2 3" key="1">
    <citation type="submission" date="2014-03" db="EMBL/GenBank/DDBJ databases">
        <authorList>
            <person name="Urmite Genomes U."/>
        </authorList>
    </citation>
    <scope>NUCLEOTIDE SEQUENCE [LARGE SCALE GENOMIC DNA]</scope>
    <source>
        <strain evidence="2 3">Vm-5</strain>
    </source>
</reference>
<dbReference type="EMBL" id="CCDP010000002">
    <property type="protein sequence ID" value="CDQ40804.1"/>
    <property type="molecule type" value="Genomic_DNA"/>
</dbReference>